<comment type="caution">
    <text evidence="1">The sequence shown here is derived from an EMBL/GenBank/DDBJ whole genome shotgun (WGS) entry which is preliminary data.</text>
</comment>
<gene>
    <name evidence="1" type="ORF">TIFTF001_021947</name>
</gene>
<keyword evidence="2" id="KW-1185">Reference proteome</keyword>
<name>A0AA88AHQ6_FICCA</name>
<dbReference type="EMBL" id="BTGU01000043">
    <property type="protein sequence ID" value="GMN52804.1"/>
    <property type="molecule type" value="Genomic_DNA"/>
</dbReference>
<accession>A0AA88AHQ6</accession>
<organism evidence="1 2">
    <name type="scientific">Ficus carica</name>
    <name type="common">Common fig</name>
    <dbReference type="NCBI Taxonomy" id="3494"/>
    <lineage>
        <taxon>Eukaryota</taxon>
        <taxon>Viridiplantae</taxon>
        <taxon>Streptophyta</taxon>
        <taxon>Embryophyta</taxon>
        <taxon>Tracheophyta</taxon>
        <taxon>Spermatophyta</taxon>
        <taxon>Magnoliopsida</taxon>
        <taxon>eudicotyledons</taxon>
        <taxon>Gunneridae</taxon>
        <taxon>Pentapetalae</taxon>
        <taxon>rosids</taxon>
        <taxon>fabids</taxon>
        <taxon>Rosales</taxon>
        <taxon>Moraceae</taxon>
        <taxon>Ficeae</taxon>
        <taxon>Ficus</taxon>
    </lineage>
</organism>
<protein>
    <submittedName>
        <fullName evidence="1">Uncharacterized protein</fullName>
    </submittedName>
</protein>
<reference evidence="1" key="1">
    <citation type="submission" date="2023-07" db="EMBL/GenBank/DDBJ databases">
        <title>draft genome sequence of fig (Ficus carica).</title>
        <authorList>
            <person name="Takahashi T."/>
            <person name="Nishimura K."/>
        </authorList>
    </citation>
    <scope>NUCLEOTIDE SEQUENCE</scope>
</reference>
<evidence type="ECO:0000313" key="2">
    <source>
        <dbReference type="Proteomes" id="UP001187192"/>
    </source>
</evidence>
<proteinExistence type="predicted"/>
<sequence>MPSTVSWQFATIPKEEQPLPTVPHREDHVLRLKKLLDQDDALRKLKGKQKTESVEGALAQLYSEFCGEENQIIEQARSEYFKMKCCSIHKKALEVHFQKMS</sequence>
<evidence type="ECO:0000313" key="1">
    <source>
        <dbReference type="EMBL" id="GMN52804.1"/>
    </source>
</evidence>
<dbReference type="Proteomes" id="UP001187192">
    <property type="component" value="Unassembled WGS sequence"/>
</dbReference>
<dbReference type="AlphaFoldDB" id="A0AA88AHQ6"/>